<evidence type="ECO:0000313" key="3">
    <source>
        <dbReference type="Proteomes" id="UP000077177"/>
    </source>
</evidence>
<keyword evidence="3" id="KW-1185">Reference proteome</keyword>
<dbReference type="KEGG" id="fla:SY85_03955"/>
<dbReference type="STRING" id="1492898.SY85_03955"/>
<dbReference type="AlphaFoldDB" id="A0A172TS05"/>
<proteinExistence type="predicted"/>
<keyword evidence="1" id="KW-0812">Transmembrane</keyword>
<gene>
    <name evidence="2" type="ORF">SY85_03955</name>
</gene>
<reference evidence="2 3" key="2">
    <citation type="journal article" date="2016" name="Int. J. Syst. Evol. Microbiol.">
        <title>Flavisolibacter tropicus sp. nov., isolated from tropical soil.</title>
        <authorList>
            <person name="Lee J.J."/>
            <person name="Kang M.S."/>
            <person name="Kim G.S."/>
            <person name="Lee C.S."/>
            <person name="Lim S."/>
            <person name="Lee J."/>
            <person name="Roh S.H."/>
            <person name="Kang H."/>
            <person name="Ha J.M."/>
            <person name="Bae S."/>
            <person name="Jung H.Y."/>
            <person name="Kim M.K."/>
        </authorList>
    </citation>
    <scope>NUCLEOTIDE SEQUENCE [LARGE SCALE GENOMIC DNA]</scope>
    <source>
        <strain evidence="2 3">LCS9</strain>
    </source>
</reference>
<evidence type="ECO:0000313" key="2">
    <source>
        <dbReference type="EMBL" id="ANE49772.1"/>
    </source>
</evidence>
<dbReference type="InterPro" id="IPR057695">
    <property type="entry name" value="DUF7935"/>
</dbReference>
<keyword evidence="1" id="KW-1133">Transmembrane helix</keyword>
<keyword evidence="1" id="KW-0472">Membrane</keyword>
<organism evidence="2 3">
    <name type="scientific">Flavisolibacter tropicus</name>
    <dbReference type="NCBI Taxonomy" id="1492898"/>
    <lineage>
        <taxon>Bacteria</taxon>
        <taxon>Pseudomonadati</taxon>
        <taxon>Bacteroidota</taxon>
        <taxon>Chitinophagia</taxon>
        <taxon>Chitinophagales</taxon>
        <taxon>Chitinophagaceae</taxon>
        <taxon>Flavisolibacter</taxon>
    </lineage>
</organism>
<dbReference type="RefSeq" id="WP_066401909.1">
    <property type="nucleotide sequence ID" value="NZ_CP011390.1"/>
</dbReference>
<reference evidence="3" key="1">
    <citation type="submission" date="2015-01" db="EMBL/GenBank/DDBJ databases">
        <title>Flavisolibacter sp./LCS9/ whole genome sequencing.</title>
        <authorList>
            <person name="Kim M.K."/>
            <person name="Srinivasan S."/>
            <person name="Lee J.-J."/>
        </authorList>
    </citation>
    <scope>NUCLEOTIDE SEQUENCE [LARGE SCALE GENOMIC DNA]</scope>
    <source>
        <strain evidence="3">LCS9</strain>
    </source>
</reference>
<dbReference type="OrthoDB" id="1493032at2"/>
<protein>
    <submittedName>
        <fullName evidence="2">Uncharacterized protein</fullName>
    </submittedName>
</protein>
<accession>A0A172TS05</accession>
<sequence>MTEGTISLILAALALIISITAFLTSRKQPAAAPMPDYNTVPLQLQAYERLVLLVERISLPNLVGRMNHPHLSSRELQVLLLENIKQEFEYNVTQQVYVTQHAWNAVQNLKDQNMLIINQVANVMPPQSTGHELSRQLMEVIMSQEEKALHTIVLDALNYEAKRLLK</sequence>
<evidence type="ECO:0000256" key="1">
    <source>
        <dbReference type="SAM" id="Phobius"/>
    </source>
</evidence>
<dbReference type="EMBL" id="CP011390">
    <property type="protein sequence ID" value="ANE49772.1"/>
    <property type="molecule type" value="Genomic_DNA"/>
</dbReference>
<feature type="transmembrane region" description="Helical" evidence="1">
    <location>
        <begin position="6"/>
        <end position="24"/>
    </location>
</feature>
<dbReference type="Pfam" id="PF25589">
    <property type="entry name" value="DUF7935"/>
    <property type="match status" value="1"/>
</dbReference>
<dbReference type="Proteomes" id="UP000077177">
    <property type="component" value="Chromosome"/>
</dbReference>
<name>A0A172TS05_9BACT</name>